<dbReference type="Proteomes" id="UP001189624">
    <property type="component" value="Chromosome 4"/>
</dbReference>
<proteinExistence type="predicted"/>
<name>A0AA86VYB4_9FABA</name>
<feature type="domain" description="C2" evidence="1">
    <location>
        <begin position="1"/>
        <end position="107"/>
    </location>
</feature>
<dbReference type="SMART" id="SM00239">
    <property type="entry name" value="C2"/>
    <property type="match status" value="1"/>
</dbReference>
<dbReference type="Gramene" id="rna-AYBTSS11_LOCUS14030">
    <property type="protein sequence ID" value="CAJ1950020.1"/>
    <property type="gene ID" value="gene-AYBTSS11_LOCUS14030"/>
</dbReference>
<dbReference type="PANTHER" id="PTHR32246:SF64">
    <property type="entry name" value="C2 DOMAIN PROTEIN"/>
    <property type="match status" value="1"/>
</dbReference>
<dbReference type="EMBL" id="OY731401">
    <property type="protein sequence ID" value="CAJ1950020.1"/>
    <property type="molecule type" value="Genomic_DNA"/>
</dbReference>
<accession>A0AA86VYB4</accession>
<evidence type="ECO:0000313" key="2">
    <source>
        <dbReference type="EMBL" id="CAJ1950020.1"/>
    </source>
</evidence>
<dbReference type="InterPro" id="IPR035892">
    <property type="entry name" value="C2_domain_sf"/>
</dbReference>
<dbReference type="AlphaFoldDB" id="A0AA86VYB4"/>
<dbReference type="Pfam" id="PF00168">
    <property type="entry name" value="C2"/>
    <property type="match status" value="1"/>
</dbReference>
<dbReference type="SUPFAM" id="SSF49562">
    <property type="entry name" value="C2 domain (Calcium/lipid-binding domain, CaLB)"/>
    <property type="match status" value="1"/>
</dbReference>
<dbReference type="PROSITE" id="PS50004">
    <property type="entry name" value="C2"/>
    <property type="match status" value="1"/>
</dbReference>
<reference evidence="2" key="1">
    <citation type="submission" date="2023-10" db="EMBL/GenBank/DDBJ databases">
        <authorList>
            <person name="Domelevo Entfellner J.-B."/>
        </authorList>
    </citation>
    <scope>NUCLEOTIDE SEQUENCE</scope>
</reference>
<evidence type="ECO:0000259" key="1">
    <source>
        <dbReference type="PROSITE" id="PS50004"/>
    </source>
</evidence>
<dbReference type="PANTHER" id="PTHR32246">
    <property type="entry name" value="INGRESSION PROTEIN FIC1"/>
    <property type="match status" value="1"/>
</dbReference>
<dbReference type="InterPro" id="IPR000008">
    <property type="entry name" value="C2_dom"/>
</dbReference>
<sequence length="187" mass="20862">MEAKQQKRTLEITVMSGENISVDRKSVAENAYVVVRAESLNCCTTKMVNADEGVHAWKEKMVLEVPSHARSVTFEVQCKKYRGVRSIGVARIALLDLLSAKNDDVVSESVPRMFCYGLRNWEGRRNGVIHFSLKVVDNLCSETIPEKVTGMVYYGGIENEVMGFVVNPKNPTRVVLGIPVNRCQIAV</sequence>
<keyword evidence="3" id="KW-1185">Reference proteome</keyword>
<gene>
    <name evidence="2" type="ORF">AYBTSS11_LOCUS14030</name>
</gene>
<dbReference type="Gene3D" id="2.60.40.150">
    <property type="entry name" value="C2 domain"/>
    <property type="match status" value="1"/>
</dbReference>
<evidence type="ECO:0000313" key="3">
    <source>
        <dbReference type="Proteomes" id="UP001189624"/>
    </source>
</evidence>
<protein>
    <recommendedName>
        <fullName evidence="1">C2 domain-containing protein</fullName>
    </recommendedName>
</protein>
<organism evidence="2 3">
    <name type="scientific">Sphenostylis stenocarpa</name>
    <dbReference type="NCBI Taxonomy" id="92480"/>
    <lineage>
        <taxon>Eukaryota</taxon>
        <taxon>Viridiplantae</taxon>
        <taxon>Streptophyta</taxon>
        <taxon>Embryophyta</taxon>
        <taxon>Tracheophyta</taxon>
        <taxon>Spermatophyta</taxon>
        <taxon>Magnoliopsida</taxon>
        <taxon>eudicotyledons</taxon>
        <taxon>Gunneridae</taxon>
        <taxon>Pentapetalae</taxon>
        <taxon>rosids</taxon>
        <taxon>fabids</taxon>
        <taxon>Fabales</taxon>
        <taxon>Fabaceae</taxon>
        <taxon>Papilionoideae</taxon>
        <taxon>50 kb inversion clade</taxon>
        <taxon>NPAAA clade</taxon>
        <taxon>indigoferoid/millettioid clade</taxon>
        <taxon>Phaseoleae</taxon>
        <taxon>Sphenostylis</taxon>
    </lineage>
</organism>